<dbReference type="SUPFAM" id="SSF53098">
    <property type="entry name" value="Ribonuclease H-like"/>
    <property type="match status" value="1"/>
</dbReference>
<sequence length="196" mass="22686">MDQDESDKSELHNFRLRALDFYIELSIQIKKRFNFGDPVLDFFKILNPEVAVSGKVGSIVIPANKYFPDLVNDIETLNTEWRMLAELSEIKNIDLTDPEIFWSKIFSMKNELNEQMFPSLKKLVEGLLSLPHSSAAAERMFSQVTLLKTKCRNRLEIETLDSILHVKELLSEQPCYSWEPSVSLLKRKIDYSGIVE</sequence>
<proteinExistence type="predicted"/>
<reference evidence="2" key="1">
    <citation type="submission" date="2022-01" db="EMBL/GenBank/DDBJ databases">
        <authorList>
            <person name="King R."/>
        </authorList>
    </citation>
    <scope>NUCLEOTIDE SEQUENCE</scope>
</reference>
<dbReference type="InterPro" id="IPR008906">
    <property type="entry name" value="HATC_C_dom"/>
</dbReference>
<protein>
    <recommendedName>
        <fullName evidence="1">HAT C-terminal dimerisation domain-containing protein</fullName>
    </recommendedName>
</protein>
<keyword evidence="3" id="KW-1185">Reference proteome</keyword>
<dbReference type="EMBL" id="OV651813">
    <property type="protein sequence ID" value="CAH1099871.1"/>
    <property type="molecule type" value="Genomic_DNA"/>
</dbReference>
<dbReference type="GO" id="GO:0046983">
    <property type="term" value="F:protein dimerization activity"/>
    <property type="evidence" value="ECO:0007669"/>
    <property type="project" value="InterPro"/>
</dbReference>
<dbReference type="Pfam" id="PF05699">
    <property type="entry name" value="Dimer_Tnp_hAT"/>
    <property type="match status" value="1"/>
</dbReference>
<dbReference type="PANTHER" id="PTHR46880">
    <property type="entry name" value="RAS-ASSOCIATING DOMAIN-CONTAINING PROTEIN"/>
    <property type="match status" value="1"/>
</dbReference>
<dbReference type="OrthoDB" id="6781255at2759"/>
<dbReference type="PANTHER" id="PTHR46880:SF5">
    <property type="entry name" value="DUF4371 DOMAIN-CONTAINING PROTEIN"/>
    <property type="match status" value="1"/>
</dbReference>
<evidence type="ECO:0000313" key="2">
    <source>
        <dbReference type="EMBL" id="CAH1099871.1"/>
    </source>
</evidence>
<evidence type="ECO:0000313" key="3">
    <source>
        <dbReference type="Proteomes" id="UP001153636"/>
    </source>
</evidence>
<feature type="domain" description="HAT C-terminal dimerisation" evidence="1">
    <location>
        <begin position="96"/>
        <end position="167"/>
    </location>
</feature>
<organism evidence="2 3">
    <name type="scientific">Psylliodes chrysocephalus</name>
    <dbReference type="NCBI Taxonomy" id="3402493"/>
    <lineage>
        <taxon>Eukaryota</taxon>
        <taxon>Metazoa</taxon>
        <taxon>Ecdysozoa</taxon>
        <taxon>Arthropoda</taxon>
        <taxon>Hexapoda</taxon>
        <taxon>Insecta</taxon>
        <taxon>Pterygota</taxon>
        <taxon>Neoptera</taxon>
        <taxon>Endopterygota</taxon>
        <taxon>Coleoptera</taxon>
        <taxon>Polyphaga</taxon>
        <taxon>Cucujiformia</taxon>
        <taxon>Chrysomeloidea</taxon>
        <taxon>Chrysomelidae</taxon>
        <taxon>Galerucinae</taxon>
        <taxon>Alticini</taxon>
        <taxon>Psylliodes</taxon>
    </lineage>
</organism>
<evidence type="ECO:0000259" key="1">
    <source>
        <dbReference type="Pfam" id="PF05699"/>
    </source>
</evidence>
<accession>A0A9P0CEK8</accession>
<gene>
    <name evidence="2" type="ORF">PSYICH_LOCUS7</name>
</gene>
<dbReference type="InterPro" id="IPR012337">
    <property type="entry name" value="RNaseH-like_sf"/>
</dbReference>
<name>A0A9P0CEK8_9CUCU</name>
<dbReference type="AlphaFoldDB" id="A0A9P0CEK8"/>
<dbReference type="Proteomes" id="UP001153636">
    <property type="component" value="Chromosome 1"/>
</dbReference>